<dbReference type="Proteomes" id="UP000305401">
    <property type="component" value="Unassembled WGS sequence"/>
</dbReference>
<organism evidence="1 2">
    <name type="scientific">Muribaculum caecicola</name>
    <dbReference type="NCBI Taxonomy" id="3038144"/>
    <lineage>
        <taxon>Bacteria</taxon>
        <taxon>Pseudomonadati</taxon>
        <taxon>Bacteroidota</taxon>
        <taxon>Bacteroidia</taxon>
        <taxon>Bacteroidales</taxon>
        <taxon>Muribaculaceae</taxon>
        <taxon>Muribaculum</taxon>
    </lineage>
</organism>
<dbReference type="EC" id="2.7.4.25" evidence="1"/>
<reference evidence="1" key="1">
    <citation type="submission" date="2019-04" db="EMBL/GenBank/DDBJ databases">
        <title>Microbes associate with the intestines of laboratory mice.</title>
        <authorList>
            <person name="Navarre W."/>
            <person name="Wong E."/>
            <person name="Huang K.C."/>
            <person name="Tropini C."/>
            <person name="Ng K."/>
            <person name="Yu B."/>
        </authorList>
    </citation>
    <scope>NUCLEOTIDE SEQUENCE</scope>
    <source>
        <strain evidence="1">NM86_A22</strain>
    </source>
</reference>
<keyword evidence="1" id="KW-0808">Transferase</keyword>
<evidence type="ECO:0000313" key="1">
    <source>
        <dbReference type="EMBL" id="THG55299.1"/>
    </source>
</evidence>
<protein>
    <submittedName>
        <fullName evidence="1">(D)CMP kinase</fullName>
        <ecNumber evidence="1">2.7.4.25</ecNumber>
    </submittedName>
</protein>
<accession>A0AC61S869</accession>
<keyword evidence="2" id="KW-1185">Reference proteome</keyword>
<evidence type="ECO:0000313" key="2">
    <source>
        <dbReference type="Proteomes" id="UP000305401"/>
    </source>
</evidence>
<keyword evidence="1" id="KW-0418">Kinase</keyword>
<proteinExistence type="predicted"/>
<sequence length="234" mass="25750">MPTNKIIIAIDGFSSSGKSTMARALAAAIGYRYIDSGAMYRAVTLWAIRNGMVSDNGTIDTDRLVADLPKINIDFAAPDTPGGKQATLLNGENVETEIRHMAVSNAVSPVATIPQVRSRLVALQQQMGKEKGIVMDGRDIGTTVFPDAEMKVFVGASAQTRAQRRFLELEEKGSAVTYEEVLNNVVQRDHIDQTRTESPLRQADDAIVLDNSTMSVEQQDKWLLDLYHKIIEKQ</sequence>
<gene>
    <name evidence="1" type="ORF">E5990_00395</name>
</gene>
<name>A0AC61S869_9BACT</name>
<comment type="caution">
    <text evidence="1">The sequence shown here is derived from an EMBL/GenBank/DDBJ whole genome shotgun (WGS) entry which is preliminary data.</text>
</comment>
<dbReference type="EMBL" id="SSTG01000002">
    <property type="protein sequence ID" value="THG55299.1"/>
    <property type="molecule type" value="Genomic_DNA"/>
</dbReference>